<feature type="transmembrane region" description="Helical" evidence="1">
    <location>
        <begin position="15"/>
        <end position="35"/>
    </location>
</feature>
<dbReference type="Pfam" id="PF24785">
    <property type="entry name" value="RXYLT1_C"/>
    <property type="match status" value="1"/>
</dbReference>
<keyword evidence="1" id="KW-1133">Transmembrane helix</keyword>
<keyword evidence="1" id="KW-0472">Membrane</keyword>
<feature type="domain" description="RXYLT1 C-terminal" evidence="2">
    <location>
        <begin position="231"/>
        <end position="394"/>
    </location>
</feature>
<accession>A0A7S1XCJ4</accession>
<gene>
    <name evidence="3" type="ORF">CCAE0312_LOCUS4045</name>
</gene>
<proteinExistence type="predicted"/>
<dbReference type="AlphaFoldDB" id="A0A7S1XCJ4"/>
<name>A0A7S1XCJ4_9RHOD</name>
<feature type="transmembrane region" description="Helical" evidence="1">
    <location>
        <begin position="47"/>
        <end position="66"/>
    </location>
</feature>
<reference evidence="3" key="1">
    <citation type="submission" date="2021-01" db="EMBL/GenBank/DDBJ databases">
        <authorList>
            <person name="Corre E."/>
            <person name="Pelletier E."/>
            <person name="Niang G."/>
            <person name="Scheremetjew M."/>
            <person name="Finn R."/>
            <person name="Kale V."/>
            <person name="Holt S."/>
            <person name="Cochrane G."/>
            <person name="Meng A."/>
            <person name="Brown T."/>
            <person name="Cohen L."/>
        </authorList>
    </citation>
    <scope>NUCLEOTIDE SEQUENCE</scope>
    <source>
        <strain evidence="3">SAG 36.94</strain>
    </source>
</reference>
<keyword evidence="1" id="KW-0812">Transmembrane</keyword>
<dbReference type="GO" id="GO:0005794">
    <property type="term" value="C:Golgi apparatus"/>
    <property type="evidence" value="ECO:0007669"/>
    <property type="project" value="TreeGrafter"/>
</dbReference>
<dbReference type="PANTHER" id="PTHR15576:SF1">
    <property type="entry name" value="RIBITOL-5-PHOSPHATE XYLOSYLTRANSFERASE 1"/>
    <property type="match status" value="1"/>
</dbReference>
<dbReference type="PANTHER" id="PTHR15576">
    <property type="entry name" value="RIBITOL-5-PHOSPHATE XYLOSYLTRANSFERASE 1"/>
    <property type="match status" value="1"/>
</dbReference>
<dbReference type="InterPro" id="IPR057538">
    <property type="entry name" value="RXYLT1_C"/>
</dbReference>
<evidence type="ECO:0000256" key="1">
    <source>
        <dbReference type="SAM" id="Phobius"/>
    </source>
</evidence>
<evidence type="ECO:0000313" key="3">
    <source>
        <dbReference type="EMBL" id="CAD9231964.1"/>
    </source>
</evidence>
<protein>
    <recommendedName>
        <fullName evidence="2">RXYLT1 C-terminal domain-containing protein</fullName>
    </recommendedName>
</protein>
<dbReference type="InterPro" id="IPR055286">
    <property type="entry name" value="RXYLT1-like"/>
</dbReference>
<organism evidence="3">
    <name type="scientific">Compsopogon caeruleus</name>
    <dbReference type="NCBI Taxonomy" id="31354"/>
    <lineage>
        <taxon>Eukaryota</taxon>
        <taxon>Rhodophyta</taxon>
        <taxon>Compsopogonophyceae</taxon>
        <taxon>Compsopogonales</taxon>
        <taxon>Compsopogonaceae</taxon>
        <taxon>Compsopogon</taxon>
    </lineage>
</organism>
<sequence length="400" mass="45078">MARFKSESVEQQDRLSFFSGSLLLAPLRGLIRGQFENFKSKSRPFQAFGLVCMAIGVLCFSAWSLITLRPSDSLLDSPSKSHTPHGFQSTSVNLSVILDAKTYDYPFSLFLAGTLTRFGSGSVSYHNIRVNFENDTEAPNSIASPCLVAGRRLKPLMEWKEKFASHCKVFLTSDEFCDGAGVSGIHVRQYDGANMDREKVQAAYIPLGPRLDFWAAFANMSAAKRTILPPSKRNIIYNAIFSKSTSESRKQLAELLNSSEAFPYSSRAVLKIADEWSQQLSEEHMGPAEYAATLMDTIFTLSPTGHHPECYRMFEAIEAGSIPVIALDEEYRRHKCSDSLRIMRMTGAPIVFVSDWRHLFVTMRYLLSDLKSLDRRQGELTKWYNRFMSGRVRAFESVVS</sequence>
<evidence type="ECO:0000259" key="2">
    <source>
        <dbReference type="Pfam" id="PF24785"/>
    </source>
</evidence>
<dbReference type="GO" id="GO:0120053">
    <property type="term" value="F:ribitol beta-1,4-xylosyltransferase activity"/>
    <property type="evidence" value="ECO:0007669"/>
    <property type="project" value="InterPro"/>
</dbReference>
<dbReference type="GO" id="GO:0035269">
    <property type="term" value="P:protein O-linked glycosylation via mannose"/>
    <property type="evidence" value="ECO:0007669"/>
    <property type="project" value="InterPro"/>
</dbReference>
<dbReference type="EMBL" id="HBGH01007470">
    <property type="protein sequence ID" value="CAD9231964.1"/>
    <property type="molecule type" value="Transcribed_RNA"/>
</dbReference>